<keyword evidence="3 8" id="KW-0732">Signal</keyword>
<accession>A0A4U5MFJ3</accession>
<evidence type="ECO:0000313" key="10">
    <source>
        <dbReference type="Proteomes" id="UP000298663"/>
    </source>
</evidence>
<feature type="signal peptide" evidence="8">
    <location>
        <begin position="1"/>
        <end position="20"/>
    </location>
</feature>
<dbReference type="Pfam" id="PF05577">
    <property type="entry name" value="Peptidase_S28"/>
    <property type="match status" value="1"/>
</dbReference>
<gene>
    <name evidence="9" type="ORF">L596_024041</name>
</gene>
<evidence type="ECO:0000256" key="5">
    <source>
        <dbReference type="ARBA" id="ARBA00022825"/>
    </source>
</evidence>
<dbReference type="GO" id="GO:0006508">
    <property type="term" value="P:proteolysis"/>
    <property type="evidence" value="ECO:0007669"/>
    <property type="project" value="UniProtKB-KW"/>
</dbReference>
<organism evidence="9 10">
    <name type="scientific">Steinernema carpocapsae</name>
    <name type="common">Entomopathogenic nematode</name>
    <dbReference type="NCBI Taxonomy" id="34508"/>
    <lineage>
        <taxon>Eukaryota</taxon>
        <taxon>Metazoa</taxon>
        <taxon>Ecdysozoa</taxon>
        <taxon>Nematoda</taxon>
        <taxon>Chromadorea</taxon>
        <taxon>Rhabditida</taxon>
        <taxon>Tylenchina</taxon>
        <taxon>Panagrolaimomorpha</taxon>
        <taxon>Strongyloidoidea</taxon>
        <taxon>Steinernematidae</taxon>
        <taxon>Steinernema</taxon>
    </lineage>
</organism>
<evidence type="ECO:0000256" key="7">
    <source>
        <dbReference type="SAM" id="MobiDB-lite"/>
    </source>
</evidence>
<proteinExistence type="inferred from homology"/>
<feature type="chain" id="PRO_5020480665" evidence="8">
    <location>
        <begin position="21"/>
        <end position="609"/>
    </location>
</feature>
<dbReference type="AlphaFoldDB" id="A0A4U5MFJ3"/>
<keyword evidence="5" id="KW-0720">Serine protease</keyword>
<sequence length="609" mass="67539">MVVSKNLAIILVALCAVVFCRRMDPTVFKASATPSPKLGDYKYNTSFLAGVPVNHFAAADDRTFTLKYLFNNDYYVPGGPIFFYTGNEGTIEGFAANTGMMWDLAPNFNASLLFVEHRYYGNGSSIPFENDAGNLTVAQLSYLTSELALADFVHTLRYFKEKILHCAEDTPVIAFGGSYGGMLAAWFRMKYPHVVDGAWAASAPLRYFHNGKVDPGKFENIVKNTYEQSGCNTTLFSTGWDIIYKNANTTEGQKLLNEIFHIDPETPINSKDQANNLIAYITTGLDYMAMTNYPYPSEFLTKMPGWPVQKACEALMGTVNPESDKNILKGIMKATMVYYNGSGTVKQICIGPTCSNTATAGLGSFDGWDWQECTEILIEMCSQGPPNDFELNSCATDGKTFDLIGFTKNCVQSQPKNFKSDFVKEDKIAKLYGLTMRAHSKIIFTGGTLDPWNSASITTDSPGMTNAAARELYSFQIQGSAHHLDLRQPNSCDPPSVTKARFQIYDIIFCWAYPQTPRCKNPFQQQDLPGFSIPVKNQDDSKCKKLVHQYPWGQKGREKLRPPPTTQGSCPNSKSTSKHYVSTTTVKSTTKHHVSTTTAALLMLSLTFL</sequence>
<evidence type="ECO:0000256" key="1">
    <source>
        <dbReference type="ARBA" id="ARBA00011079"/>
    </source>
</evidence>
<evidence type="ECO:0000256" key="8">
    <source>
        <dbReference type="SAM" id="SignalP"/>
    </source>
</evidence>
<dbReference type="Gene3D" id="3.40.50.1820">
    <property type="entry name" value="alpha/beta hydrolase"/>
    <property type="match status" value="1"/>
</dbReference>
<comment type="caution">
    <text evidence="9">The sequence shown here is derived from an EMBL/GenBank/DDBJ whole genome shotgun (WGS) entry which is preliminary data.</text>
</comment>
<keyword evidence="6" id="KW-0325">Glycoprotein</keyword>
<dbReference type="PANTHER" id="PTHR11010">
    <property type="entry name" value="PROTEASE S28 PRO-X CARBOXYPEPTIDASE-RELATED"/>
    <property type="match status" value="1"/>
</dbReference>
<dbReference type="InterPro" id="IPR029058">
    <property type="entry name" value="AB_hydrolase_fold"/>
</dbReference>
<dbReference type="Gene3D" id="1.20.120.980">
    <property type="entry name" value="Serine carboxypeptidase S28, SKS domain"/>
    <property type="match status" value="1"/>
</dbReference>
<reference evidence="9 10" key="2">
    <citation type="journal article" date="2019" name="G3 (Bethesda)">
        <title>Hybrid Assembly of the Genome of the Entomopathogenic Nematode Steinernema carpocapsae Identifies the X-Chromosome.</title>
        <authorList>
            <person name="Serra L."/>
            <person name="Macchietto M."/>
            <person name="Macias-Munoz A."/>
            <person name="McGill C.J."/>
            <person name="Rodriguez I.M."/>
            <person name="Rodriguez B."/>
            <person name="Murad R."/>
            <person name="Mortazavi A."/>
        </authorList>
    </citation>
    <scope>NUCLEOTIDE SEQUENCE [LARGE SCALE GENOMIC DNA]</scope>
    <source>
        <strain evidence="9 10">ALL</strain>
    </source>
</reference>
<dbReference type="STRING" id="34508.A0A4U5MFJ3"/>
<dbReference type="InterPro" id="IPR008758">
    <property type="entry name" value="Peptidase_S28"/>
</dbReference>
<dbReference type="EMBL" id="AZBU02000008">
    <property type="protein sequence ID" value="TKR67981.1"/>
    <property type="molecule type" value="Genomic_DNA"/>
</dbReference>
<name>A0A4U5MFJ3_STECR</name>
<dbReference type="FunFam" id="1.20.120.980:FF:000007">
    <property type="entry name" value="Predicted protein"/>
    <property type="match status" value="1"/>
</dbReference>
<dbReference type="GO" id="GO:0008239">
    <property type="term" value="F:dipeptidyl-peptidase activity"/>
    <property type="evidence" value="ECO:0007669"/>
    <property type="project" value="TreeGrafter"/>
</dbReference>
<dbReference type="PANTHER" id="PTHR11010:SF104">
    <property type="entry name" value="SERINE PROTEASE PCP-1-RELATED"/>
    <property type="match status" value="1"/>
</dbReference>
<evidence type="ECO:0000256" key="2">
    <source>
        <dbReference type="ARBA" id="ARBA00022670"/>
    </source>
</evidence>
<dbReference type="SUPFAM" id="SSF53474">
    <property type="entry name" value="alpha/beta-Hydrolases"/>
    <property type="match status" value="2"/>
</dbReference>
<dbReference type="OrthoDB" id="2130629at2759"/>
<feature type="region of interest" description="Disordered" evidence="7">
    <location>
        <begin position="553"/>
        <end position="578"/>
    </location>
</feature>
<evidence type="ECO:0000313" key="9">
    <source>
        <dbReference type="EMBL" id="TKR67981.1"/>
    </source>
</evidence>
<dbReference type="Proteomes" id="UP000298663">
    <property type="component" value="Unassembled WGS sequence"/>
</dbReference>
<keyword evidence="4" id="KW-0378">Hydrolase</keyword>
<dbReference type="InterPro" id="IPR042269">
    <property type="entry name" value="Ser_carbopepase_S28_SKS"/>
</dbReference>
<protein>
    <submittedName>
        <fullName evidence="9">Uncharacterized protein</fullName>
    </submittedName>
</protein>
<comment type="similarity">
    <text evidence="1">Belongs to the peptidase S28 family.</text>
</comment>
<keyword evidence="2" id="KW-0645">Protease</keyword>
<reference evidence="9 10" key="1">
    <citation type="journal article" date="2015" name="Genome Biol.">
        <title>Comparative genomics of Steinernema reveals deeply conserved gene regulatory networks.</title>
        <authorList>
            <person name="Dillman A.R."/>
            <person name="Macchietto M."/>
            <person name="Porter C.F."/>
            <person name="Rogers A."/>
            <person name="Williams B."/>
            <person name="Antoshechkin I."/>
            <person name="Lee M.M."/>
            <person name="Goodwin Z."/>
            <person name="Lu X."/>
            <person name="Lewis E.E."/>
            <person name="Goodrich-Blair H."/>
            <person name="Stock S.P."/>
            <person name="Adams B.J."/>
            <person name="Sternberg P.W."/>
            <person name="Mortazavi A."/>
        </authorList>
    </citation>
    <scope>NUCLEOTIDE SEQUENCE [LARGE SCALE GENOMIC DNA]</scope>
    <source>
        <strain evidence="9 10">ALL</strain>
    </source>
</reference>
<evidence type="ECO:0000256" key="4">
    <source>
        <dbReference type="ARBA" id="ARBA00022801"/>
    </source>
</evidence>
<evidence type="ECO:0000256" key="6">
    <source>
        <dbReference type="ARBA" id="ARBA00023180"/>
    </source>
</evidence>
<dbReference type="GO" id="GO:0070008">
    <property type="term" value="F:serine-type exopeptidase activity"/>
    <property type="evidence" value="ECO:0007669"/>
    <property type="project" value="InterPro"/>
</dbReference>
<keyword evidence="10" id="KW-1185">Reference proteome</keyword>
<evidence type="ECO:0000256" key="3">
    <source>
        <dbReference type="ARBA" id="ARBA00022729"/>
    </source>
</evidence>